<evidence type="ECO:0000313" key="5">
    <source>
        <dbReference type="Proteomes" id="UP001500359"/>
    </source>
</evidence>
<comment type="similarity">
    <text evidence="1">Belongs to the membrane fusion protein (MFP) (TC 8.A.1) family.</text>
</comment>
<keyword evidence="5" id="KW-1185">Reference proteome</keyword>
<dbReference type="Proteomes" id="UP001500359">
    <property type="component" value="Unassembled WGS sequence"/>
</dbReference>
<reference evidence="5" key="1">
    <citation type="journal article" date="2019" name="Int. J. Syst. Evol. Microbiol.">
        <title>The Global Catalogue of Microorganisms (GCM) 10K type strain sequencing project: providing services to taxonomists for standard genome sequencing and annotation.</title>
        <authorList>
            <consortium name="The Broad Institute Genomics Platform"/>
            <consortium name="The Broad Institute Genome Sequencing Center for Infectious Disease"/>
            <person name="Wu L."/>
            <person name="Ma J."/>
        </authorList>
    </citation>
    <scope>NUCLEOTIDE SEQUENCE [LARGE SCALE GENOMIC DNA]</scope>
    <source>
        <strain evidence="5">JCM 15896</strain>
    </source>
</reference>
<protein>
    <submittedName>
        <fullName evidence="4">Efflux RND transporter periplasmic adaptor subunit</fullName>
    </submittedName>
</protein>
<dbReference type="Gene3D" id="1.10.287.470">
    <property type="entry name" value="Helix hairpin bin"/>
    <property type="match status" value="1"/>
</dbReference>
<feature type="domain" description="Multidrug resistance protein MdtA-like C-terminal permuted SH3" evidence="3">
    <location>
        <begin position="296"/>
        <end position="337"/>
    </location>
</feature>
<comment type="caution">
    <text evidence="4">The sequence shown here is derived from an EMBL/GenBank/DDBJ whole genome shotgun (WGS) entry which is preliminary data.</text>
</comment>
<dbReference type="PANTHER" id="PTHR30469:SF12">
    <property type="entry name" value="MULTIDRUG RESISTANCE PROTEIN MDTA"/>
    <property type="match status" value="1"/>
</dbReference>
<name>A0ABP3WXJ4_9ALTE</name>
<dbReference type="SUPFAM" id="SSF111369">
    <property type="entry name" value="HlyD-like secretion proteins"/>
    <property type="match status" value="1"/>
</dbReference>
<dbReference type="Gene3D" id="2.40.50.100">
    <property type="match status" value="1"/>
</dbReference>
<sequence>MLAVGASGEEDPEKAEVDTSPVVRIEHAESMDYKVTIQSFGEVIPLETTRLSAQVSGEVISWNPKFIAGGLVKRGEILFSIEKDTYEAAVLQAEAELSQAQAALIEEQARAEVAKRESKNIPASQVSDLYLRKPQILSAKAAVKSAEARLKMAQRDLNNCDVAAPYNALVIARDIGTGEYVNRGAQVGVINNIETAEVRFSIAGFDTAFLPTILADQEAMVINKGVKTFSRKGTISRDIGIIDQSTRMSQIVVTIDDPYGLNANTPALKFGSYVEVNIEGQTLQNVYRLPQDLVTKNTVWVVDQDNKLQPREVQVIREEGSFFIINSGIQHHDRIVMTLPEYPQKGMKVRIASEVKEPPLVANQSK</sequence>
<dbReference type="Gene3D" id="2.40.420.20">
    <property type="match status" value="1"/>
</dbReference>
<evidence type="ECO:0000313" key="4">
    <source>
        <dbReference type="EMBL" id="GAA0856349.1"/>
    </source>
</evidence>
<dbReference type="PANTHER" id="PTHR30469">
    <property type="entry name" value="MULTIDRUG RESISTANCE PROTEIN MDTA"/>
    <property type="match status" value="1"/>
</dbReference>
<dbReference type="EMBL" id="BAAAFD010000004">
    <property type="protein sequence ID" value="GAA0856349.1"/>
    <property type="molecule type" value="Genomic_DNA"/>
</dbReference>
<feature type="coiled-coil region" evidence="2">
    <location>
        <begin position="83"/>
        <end position="163"/>
    </location>
</feature>
<evidence type="ECO:0000259" key="3">
    <source>
        <dbReference type="Pfam" id="PF25967"/>
    </source>
</evidence>
<dbReference type="NCBIfam" id="TIGR01730">
    <property type="entry name" value="RND_mfp"/>
    <property type="match status" value="1"/>
</dbReference>
<gene>
    <name evidence="4" type="ORF">GCM10009114_17920</name>
</gene>
<proteinExistence type="inferred from homology"/>
<dbReference type="Gene3D" id="2.40.30.170">
    <property type="match status" value="1"/>
</dbReference>
<evidence type="ECO:0000256" key="2">
    <source>
        <dbReference type="SAM" id="Coils"/>
    </source>
</evidence>
<keyword evidence="2" id="KW-0175">Coiled coil</keyword>
<accession>A0ABP3WXJ4</accession>
<evidence type="ECO:0000256" key="1">
    <source>
        <dbReference type="ARBA" id="ARBA00009477"/>
    </source>
</evidence>
<organism evidence="4 5">
    <name type="scientific">Aliiglaciecola litoralis</name>
    <dbReference type="NCBI Taxonomy" id="582857"/>
    <lineage>
        <taxon>Bacteria</taxon>
        <taxon>Pseudomonadati</taxon>
        <taxon>Pseudomonadota</taxon>
        <taxon>Gammaproteobacteria</taxon>
        <taxon>Alteromonadales</taxon>
        <taxon>Alteromonadaceae</taxon>
        <taxon>Aliiglaciecola</taxon>
    </lineage>
</organism>
<dbReference type="Pfam" id="PF25967">
    <property type="entry name" value="RND-MFP_C"/>
    <property type="match status" value="1"/>
</dbReference>
<dbReference type="InterPro" id="IPR006143">
    <property type="entry name" value="RND_pump_MFP"/>
</dbReference>
<dbReference type="InterPro" id="IPR058627">
    <property type="entry name" value="MdtA-like_C"/>
</dbReference>